<dbReference type="PROSITE" id="PS50887">
    <property type="entry name" value="GGDEF"/>
    <property type="match status" value="1"/>
</dbReference>
<evidence type="ECO:0000259" key="5">
    <source>
        <dbReference type="PROSITE" id="PS50883"/>
    </source>
</evidence>
<dbReference type="Pfam" id="PF13185">
    <property type="entry name" value="GAF_2"/>
    <property type="match status" value="1"/>
</dbReference>
<evidence type="ECO:0000259" key="3">
    <source>
        <dbReference type="PROSITE" id="PS50112"/>
    </source>
</evidence>
<dbReference type="InterPro" id="IPR035965">
    <property type="entry name" value="PAS-like_dom_sf"/>
</dbReference>
<dbReference type="Gene3D" id="3.30.450.20">
    <property type="entry name" value="PAS domain"/>
    <property type="match status" value="1"/>
</dbReference>
<feature type="domain" description="PAC" evidence="4">
    <location>
        <begin position="254"/>
        <end position="308"/>
    </location>
</feature>
<dbReference type="PIRSF" id="PIRSF005925">
    <property type="entry name" value="Dos"/>
    <property type="match status" value="1"/>
</dbReference>
<dbReference type="PANTHER" id="PTHR44757">
    <property type="entry name" value="DIGUANYLATE CYCLASE DGCP"/>
    <property type="match status" value="1"/>
</dbReference>
<evidence type="ECO:0000256" key="1">
    <source>
        <dbReference type="ARBA" id="ARBA00012282"/>
    </source>
</evidence>
<dbReference type="PANTHER" id="PTHR44757:SF2">
    <property type="entry name" value="BIOFILM ARCHITECTURE MAINTENANCE PROTEIN MBAA"/>
    <property type="match status" value="1"/>
</dbReference>
<dbReference type="PROSITE" id="PS50883">
    <property type="entry name" value="EAL"/>
    <property type="match status" value="1"/>
</dbReference>
<dbReference type="SMART" id="SM00267">
    <property type="entry name" value="GGDEF"/>
    <property type="match status" value="1"/>
</dbReference>
<dbReference type="InterPro" id="IPR003018">
    <property type="entry name" value="GAF"/>
</dbReference>
<dbReference type="SMART" id="SM00065">
    <property type="entry name" value="GAF"/>
    <property type="match status" value="1"/>
</dbReference>
<reference evidence="7 8" key="1">
    <citation type="submission" date="2018-03" db="EMBL/GenBank/DDBJ databases">
        <title>Genomic Encyclopedia of Archaeal and Bacterial Type Strains, Phase II (KMG-II): from individual species to whole genera.</title>
        <authorList>
            <person name="Goeker M."/>
        </authorList>
    </citation>
    <scope>NUCLEOTIDE SEQUENCE [LARGE SCALE GENOMIC DNA]</scope>
    <source>
        <strain evidence="7 8">DSM 17586</strain>
    </source>
</reference>
<dbReference type="Proteomes" id="UP000242133">
    <property type="component" value="Unassembled WGS sequence"/>
</dbReference>
<dbReference type="SMART" id="SM00052">
    <property type="entry name" value="EAL"/>
    <property type="match status" value="1"/>
</dbReference>
<evidence type="ECO:0000259" key="4">
    <source>
        <dbReference type="PROSITE" id="PS50113"/>
    </source>
</evidence>
<feature type="domain" description="PAS" evidence="3">
    <location>
        <begin position="180"/>
        <end position="229"/>
    </location>
</feature>
<dbReference type="GO" id="GO:0071111">
    <property type="term" value="F:cyclic-guanylate-specific phosphodiesterase activity"/>
    <property type="evidence" value="ECO:0007669"/>
    <property type="project" value="UniProtKB-EC"/>
</dbReference>
<evidence type="ECO:0000256" key="2">
    <source>
        <dbReference type="ARBA" id="ARBA00022636"/>
    </source>
</evidence>
<dbReference type="CDD" id="cd01949">
    <property type="entry name" value="GGDEF"/>
    <property type="match status" value="1"/>
</dbReference>
<dbReference type="SUPFAM" id="SSF141868">
    <property type="entry name" value="EAL domain-like"/>
    <property type="match status" value="1"/>
</dbReference>
<dbReference type="NCBIfam" id="TIGR00254">
    <property type="entry name" value="GGDEF"/>
    <property type="match status" value="1"/>
</dbReference>
<dbReference type="PROSITE" id="PS50113">
    <property type="entry name" value="PAC"/>
    <property type="match status" value="1"/>
</dbReference>
<dbReference type="InterPro" id="IPR043128">
    <property type="entry name" value="Rev_trsase/Diguanyl_cyclase"/>
</dbReference>
<dbReference type="EC" id="3.1.4.52" evidence="1"/>
<organism evidence="7 8">
    <name type="scientific">Marinobacterium halophilum</name>
    <dbReference type="NCBI Taxonomy" id="267374"/>
    <lineage>
        <taxon>Bacteria</taxon>
        <taxon>Pseudomonadati</taxon>
        <taxon>Pseudomonadota</taxon>
        <taxon>Gammaproteobacteria</taxon>
        <taxon>Oceanospirillales</taxon>
        <taxon>Oceanospirillaceae</taxon>
        <taxon>Marinobacterium</taxon>
    </lineage>
</organism>
<dbReference type="InterPro" id="IPR029787">
    <property type="entry name" value="Nucleotide_cyclase"/>
</dbReference>
<dbReference type="Gene3D" id="3.20.20.450">
    <property type="entry name" value="EAL domain"/>
    <property type="match status" value="1"/>
</dbReference>
<dbReference type="PROSITE" id="PS50112">
    <property type="entry name" value="PAS"/>
    <property type="match status" value="1"/>
</dbReference>
<dbReference type="CDD" id="cd01948">
    <property type="entry name" value="EAL"/>
    <property type="match status" value="1"/>
</dbReference>
<evidence type="ECO:0000313" key="7">
    <source>
        <dbReference type="EMBL" id="PSL12482.1"/>
    </source>
</evidence>
<name>A0A2P8ESQ9_9GAMM</name>
<dbReference type="Gene3D" id="3.30.450.40">
    <property type="match status" value="1"/>
</dbReference>
<accession>A0A2P8ESQ9</accession>
<dbReference type="Pfam" id="PF00563">
    <property type="entry name" value="EAL"/>
    <property type="match status" value="1"/>
</dbReference>
<dbReference type="AlphaFoldDB" id="A0A2P8ESQ9"/>
<dbReference type="InterPro" id="IPR001610">
    <property type="entry name" value="PAC"/>
</dbReference>
<dbReference type="Pfam" id="PF13426">
    <property type="entry name" value="PAS_9"/>
    <property type="match status" value="1"/>
</dbReference>
<dbReference type="SMART" id="SM00086">
    <property type="entry name" value="PAC"/>
    <property type="match status" value="1"/>
</dbReference>
<gene>
    <name evidence="7" type="ORF">CLV44_11711</name>
</gene>
<dbReference type="Gene3D" id="3.30.70.270">
    <property type="match status" value="1"/>
</dbReference>
<dbReference type="Pfam" id="PF00990">
    <property type="entry name" value="GGDEF"/>
    <property type="match status" value="1"/>
</dbReference>
<dbReference type="InterPro" id="IPR000160">
    <property type="entry name" value="GGDEF_dom"/>
</dbReference>
<dbReference type="CDD" id="cd00130">
    <property type="entry name" value="PAS"/>
    <property type="match status" value="1"/>
</dbReference>
<feature type="domain" description="GGDEF" evidence="6">
    <location>
        <begin position="341"/>
        <end position="474"/>
    </location>
</feature>
<dbReference type="FunFam" id="3.20.20.450:FF:000001">
    <property type="entry name" value="Cyclic di-GMP phosphodiesterase yahA"/>
    <property type="match status" value="1"/>
</dbReference>
<dbReference type="InterPro" id="IPR000700">
    <property type="entry name" value="PAS-assoc_C"/>
</dbReference>
<feature type="domain" description="EAL" evidence="5">
    <location>
        <begin position="483"/>
        <end position="737"/>
    </location>
</feature>
<dbReference type="NCBIfam" id="TIGR00229">
    <property type="entry name" value="sensory_box"/>
    <property type="match status" value="1"/>
</dbReference>
<keyword evidence="2" id="KW-0973">c-di-GMP</keyword>
<comment type="caution">
    <text evidence="7">The sequence shown here is derived from an EMBL/GenBank/DDBJ whole genome shotgun (WGS) entry which is preliminary data.</text>
</comment>
<evidence type="ECO:0000259" key="6">
    <source>
        <dbReference type="PROSITE" id="PS50887"/>
    </source>
</evidence>
<dbReference type="SUPFAM" id="SSF55781">
    <property type="entry name" value="GAF domain-like"/>
    <property type="match status" value="1"/>
</dbReference>
<dbReference type="InterPro" id="IPR012226">
    <property type="entry name" value="Diguanyl_cyclase/Pdiesterase"/>
</dbReference>
<protein>
    <recommendedName>
        <fullName evidence="1">cyclic-guanylate-specific phosphodiesterase</fullName>
        <ecNumber evidence="1">3.1.4.52</ecNumber>
    </recommendedName>
</protein>
<sequence>MGHKPFNQHRLHVYDLIARHAPLQDSLGAIAALIERQLDGARVSIMLYDAARHTLSLTGGEGRFSDAYREAVTDLPVGPEVGTCGVVAHTRQMRITADIQADSNWQGFYHLAEQEGLRACWSCPIMGPDDDLLGTFATYYSHVRTPVDEEIELALRAAGLVALAIGHYRERQTREQTEAELRLLKRGIEASPNGVVIADALADDQPLIYASPAFMQISGYSRDEVLGRNCRFLQGVDTDPQALAQLRSAIRQHREVTQVLKNYRKDGTPFWSQISVSPLFDEQGACTHFVGVQQDITLQRESEELLAYQARYDRLTGLPNWKSFEQRLNHDYALSQQGRHHPLALLYIDLDDFKPVNEVLGHAVGDQLLIEVAKRIREQLEPGDMLTRMSGDEFVLLSGRNTAAEVADVAESILAALSPPFEIGGNSLHISASIGMAMSGSALSGRALDLVSQADQAMQQAKAQGCNTWYCYSTEVKAGSMEPLRLRRELADAINQQQLVLHYQPIVTTDTGRFVAAEALVRWLHPQRGMVSPAEFIPVAERTGQIIAIGRYVLQQACQDMADLRRTTGRCIPVSVNISPVQFRRSGFFDELKAILQASGLPPEQLVLEVTENVLMSGTESSIELLHRIRDMGVGVAIDDFGTGFSSLSYLRQLPVNKIKLDRSFICDITTSRGHAAIVQGIITMAHHLGLQVVAEGIETEAQREDLLQRECDLLQGFLFSRPVPMTALLALPEHPRG</sequence>
<keyword evidence="8" id="KW-1185">Reference proteome</keyword>
<dbReference type="InterPro" id="IPR029016">
    <property type="entry name" value="GAF-like_dom_sf"/>
</dbReference>
<evidence type="ECO:0000313" key="8">
    <source>
        <dbReference type="Proteomes" id="UP000242133"/>
    </source>
</evidence>
<dbReference type="InterPro" id="IPR001633">
    <property type="entry name" value="EAL_dom"/>
</dbReference>
<dbReference type="EMBL" id="PYGI01000017">
    <property type="protein sequence ID" value="PSL12482.1"/>
    <property type="molecule type" value="Genomic_DNA"/>
</dbReference>
<dbReference type="InterPro" id="IPR052155">
    <property type="entry name" value="Biofilm_reg_signaling"/>
</dbReference>
<dbReference type="SMART" id="SM00091">
    <property type="entry name" value="PAS"/>
    <property type="match status" value="1"/>
</dbReference>
<dbReference type="InterPro" id="IPR035919">
    <property type="entry name" value="EAL_sf"/>
</dbReference>
<dbReference type="SUPFAM" id="SSF55073">
    <property type="entry name" value="Nucleotide cyclase"/>
    <property type="match status" value="1"/>
</dbReference>
<proteinExistence type="predicted"/>
<dbReference type="InterPro" id="IPR000014">
    <property type="entry name" value="PAS"/>
</dbReference>
<dbReference type="SUPFAM" id="SSF55785">
    <property type="entry name" value="PYP-like sensor domain (PAS domain)"/>
    <property type="match status" value="1"/>
</dbReference>